<reference evidence="1" key="1">
    <citation type="submission" date="2014-11" db="EMBL/GenBank/DDBJ databases">
        <authorList>
            <person name="Amaro Gonzalez C."/>
        </authorList>
    </citation>
    <scope>NUCLEOTIDE SEQUENCE</scope>
</reference>
<organism evidence="1">
    <name type="scientific">Anguilla anguilla</name>
    <name type="common">European freshwater eel</name>
    <name type="synonym">Muraena anguilla</name>
    <dbReference type="NCBI Taxonomy" id="7936"/>
    <lineage>
        <taxon>Eukaryota</taxon>
        <taxon>Metazoa</taxon>
        <taxon>Chordata</taxon>
        <taxon>Craniata</taxon>
        <taxon>Vertebrata</taxon>
        <taxon>Euteleostomi</taxon>
        <taxon>Actinopterygii</taxon>
        <taxon>Neopterygii</taxon>
        <taxon>Teleostei</taxon>
        <taxon>Anguilliformes</taxon>
        <taxon>Anguillidae</taxon>
        <taxon>Anguilla</taxon>
    </lineage>
</organism>
<accession>A0A0E9W476</accession>
<reference evidence="1" key="2">
    <citation type="journal article" date="2015" name="Fish Shellfish Immunol.">
        <title>Early steps in the European eel (Anguilla anguilla)-Vibrio vulnificus interaction in the gills: Role of the RtxA13 toxin.</title>
        <authorList>
            <person name="Callol A."/>
            <person name="Pajuelo D."/>
            <person name="Ebbesson L."/>
            <person name="Teles M."/>
            <person name="MacKenzie S."/>
            <person name="Amaro C."/>
        </authorList>
    </citation>
    <scope>NUCLEOTIDE SEQUENCE</scope>
</reference>
<sequence>MYFSFFCAVQISFWLFYAGLGVGASSFQAMAMLLSWGSVEPFGPKFVSSGSSSVPLC</sequence>
<proteinExistence type="predicted"/>
<evidence type="ECO:0000313" key="1">
    <source>
        <dbReference type="EMBL" id="JAH85121.1"/>
    </source>
</evidence>
<name>A0A0E9W476_ANGAN</name>
<protein>
    <submittedName>
        <fullName evidence="1">Uncharacterized protein</fullName>
    </submittedName>
</protein>
<dbReference type="EMBL" id="GBXM01023456">
    <property type="protein sequence ID" value="JAH85121.1"/>
    <property type="molecule type" value="Transcribed_RNA"/>
</dbReference>
<dbReference type="AlphaFoldDB" id="A0A0E9W476"/>